<gene>
    <name evidence="1" type="ORF">KIW84_010770</name>
</gene>
<dbReference type="EMBL" id="JAMSHJ010000001">
    <property type="protein sequence ID" value="KAI5441422.1"/>
    <property type="molecule type" value="Genomic_DNA"/>
</dbReference>
<dbReference type="Proteomes" id="UP001058974">
    <property type="component" value="Chromosome 1"/>
</dbReference>
<sequence>MKSITTVNMKVLWNGNECNAFETRKGIRQGDPISHYIFVLCMDMLAHMINGVVNKGDWKSLKAGRNGPMISHLRSDQQISKEKPKIHFSKNTLVHIKRQLSPSPGFRETRELRKYLGRVTLSKSFIEAIPTYFMMSKTLPKESLKGIQKVQRDFICGNSEAG</sequence>
<comment type="caution">
    <text evidence="1">The sequence shown here is derived from an EMBL/GenBank/DDBJ whole genome shotgun (WGS) entry which is preliminary data.</text>
</comment>
<reference evidence="1 2" key="1">
    <citation type="journal article" date="2022" name="Nat. Genet.">
        <title>Improved pea reference genome and pan-genome highlight genomic features and evolutionary characteristics.</title>
        <authorList>
            <person name="Yang T."/>
            <person name="Liu R."/>
            <person name="Luo Y."/>
            <person name="Hu S."/>
            <person name="Wang D."/>
            <person name="Wang C."/>
            <person name="Pandey M.K."/>
            <person name="Ge S."/>
            <person name="Xu Q."/>
            <person name="Li N."/>
            <person name="Li G."/>
            <person name="Huang Y."/>
            <person name="Saxena R.K."/>
            <person name="Ji Y."/>
            <person name="Li M."/>
            <person name="Yan X."/>
            <person name="He Y."/>
            <person name="Liu Y."/>
            <person name="Wang X."/>
            <person name="Xiang C."/>
            <person name="Varshney R.K."/>
            <person name="Ding H."/>
            <person name="Gao S."/>
            <person name="Zong X."/>
        </authorList>
    </citation>
    <scope>NUCLEOTIDE SEQUENCE [LARGE SCALE GENOMIC DNA]</scope>
    <source>
        <strain evidence="1 2">cv. Zhongwan 6</strain>
    </source>
</reference>
<evidence type="ECO:0000313" key="1">
    <source>
        <dbReference type="EMBL" id="KAI5441422.1"/>
    </source>
</evidence>
<accession>A0A9D4YKQ9</accession>
<organism evidence="1 2">
    <name type="scientific">Pisum sativum</name>
    <name type="common">Garden pea</name>
    <name type="synonym">Lathyrus oleraceus</name>
    <dbReference type="NCBI Taxonomy" id="3888"/>
    <lineage>
        <taxon>Eukaryota</taxon>
        <taxon>Viridiplantae</taxon>
        <taxon>Streptophyta</taxon>
        <taxon>Embryophyta</taxon>
        <taxon>Tracheophyta</taxon>
        <taxon>Spermatophyta</taxon>
        <taxon>Magnoliopsida</taxon>
        <taxon>eudicotyledons</taxon>
        <taxon>Gunneridae</taxon>
        <taxon>Pentapetalae</taxon>
        <taxon>rosids</taxon>
        <taxon>fabids</taxon>
        <taxon>Fabales</taxon>
        <taxon>Fabaceae</taxon>
        <taxon>Papilionoideae</taxon>
        <taxon>50 kb inversion clade</taxon>
        <taxon>NPAAA clade</taxon>
        <taxon>Hologalegina</taxon>
        <taxon>IRL clade</taxon>
        <taxon>Fabeae</taxon>
        <taxon>Lathyrus</taxon>
    </lineage>
</organism>
<proteinExistence type="predicted"/>
<protein>
    <recommendedName>
        <fullName evidence="3">Reverse transcriptase</fullName>
    </recommendedName>
</protein>
<dbReference type="AlphaFoldDB" id="A0A9D4YKQ9"/>
<evidence type="ECO:0000313" key="2">
    <source>
        <dbReference type="Proteomes" id="UP001058974"/>
    </source>
</evidence>
<dbReference type="Gramene" id="Psat01G0077000-T1">
    <property type="protein sequence ID" value="KAI5441422.1"/>
    <property type="gene ID" value="KIW84_010770"/>
</dbReference>
<name>A0A9D4YKQ9_PEA</name>
<evidence type="ECO:0008006" key="3">
    <source>
        <dbReference type="Google" id="ProtNLM"/>
    </source>
</evidence>
<keyword evidence="2" id="KW-1185">Reference proteome</keyword>